<evidence type="ECO:0000256" key="3">
    <source>
        <dbReference type="ARBA" id="ARBA00006991"/>
    </source>
</evidence>
<dbReference type="SUPFAM" id="SSF57667">
    <property type="entry name" value="beta-beta-alpha zinc fingers"/>
    <property type="match status" value="1"/>
</dbReference>
<dbReference type="InterPro" id="IPR041697">
    <property type="entry name" value="Znf-C2H2_11"/>
</dbReference>
<feature type="domain" description="C2H2-type" evidence="14">
    <location>
        <begin position="665"/>
        <end position="692"/>
    </location>
</feature>
<feature type="domain" description="C2H2-type" evidence="14">
    <location>
        <begin position="752"/>
        <end position="780"/>
    </location>
</feature>
<feature type="region of interest" description="Disordered" evidence="13">
    <location>
        <begin position="89"/>
        <end position="110"/>
    </location>
</feature>
<dbReference type="Ensembl" id="ENSOABT00000062683.1">
    <property type="protein sequence ID" value="ENSOABP00000071299.1"/>
    <property type="gene ID" value="ENSOABG00000015585.2"/>
</dbReference>
<evidence type="ECO:0000313" key="15">
    <source>
        <dbReference type="Ensembl" id="ENSOABP00000071299.1"/>
    </source>
</evidence>
<evidence type="ECO:0000256" key="6">
    <source>
        <dbReference type="ARBA" id="ARBA00022771"/>
    </source>
</evidence>
<feature type="region of interest" description="Disordered" evidence="13">
    <location>
        <begin position="1100"/>
        <end position="1175"/>
    </location>
</feature>
<feature type="domain" description="C2H2-type" evidence="14">
    <location>
        <begin position="899"/>
        <end position="922"/>
    </location>
</feature>
<dbReference type="InterPro" id="IPR057356">
    <property type="entry name" value="Znf-C2H2_ZNF592"/>
</dbReference>
<feature type="region of interest" description="Disordered" evidence="13">
    <location>
        <begin position="194"/>
        <end position="256"/>
    </location>
</feature>
<dbReference type="PANTHER" id="PTHR47222">
    <property type="entry name" value="ZINC FINGER PROTEIN 532-RELATED"/>
    <property type="match status" value="1"/>
</dbReference>
<comment type="subcellular location">
    <subcellularLocation>
        <location evidence="2">Nucleus</location>
    </subcellularLocation>
</comment>
<keyword evidence="9" id="KW-0238">DNA-binding</keyword>
<keyword evidence="5" id="KW-0677">Repeat</keyword>
<feature type="compositionally biased region" description="Polar residues" evidence="13">
    <location>
        <begin position="198"/>
        <end position="210"/>
    </location>
</feature>
<dbReference type="Pfam" id="PF16622">
    <property type="entry name" value="zf-C2H2_11"/>
    <property type="match status" value="1"/>
</dbReference>
<dbReference type="GO" id="GO:0005634">
    <property type="term" value="C:nucleus"/>
    <property type="evidence" value="ECO:0007669"/>
    <property type="project" value="UniProtKB-SubCell"/>
</dbReference>
<evidence type="ECO:0000256" key="11">
    <source>
        <dbReference type="ARBA" id="ARBA00023242"/>
    </source>
</evidence>
<comment type="similarity">
    <text evidence="3">Belongs to the krueppel C2H2-type zinc-finger protein family.</text>
</comment>
<dbReference type="InterPro" id="IPR013087">
    <property type="entry name" value="Znf_C2H2_type"/>
</dbReference>
<dbReference type="FunFam" id="3.30.160.60:FF:003956">
    <property type="entry name" value="Zinc finger protein 592"/>
    <property type="match status" value="1"/>
</dbReference>
<feature type="compositionally biased region" description="Low complexity" evidence="13">
    <location>
        <begin position="403"/>
        <end position="414"/>
    </location>
</feature>
<dbReference type="AlphaFoldDB" id="A0AAZ1XUK4"/>
<dbReference type="PROSITE" id="PS00028">
    <property type="entry name" value="ZINC_FINGER_C2H2_1"/>
    <property type="match status" value="7"/>
</dbReference>
<dbReference type="GO" id="GO:0003677">
    <property type="term" value="F:DNA binding"/>
    <property type="evidence" value="ECO:0007669"/>
    <property type="project" value="UniProtKB-KW"/>
</dbReference>
<keyword evidence="11" id="KW-0539">Nucleus</keyword>
<dbReference type="Gene3D" id="3.30.160.60">
    <property type="entry name" value="Classic Zinc Finger"/>
    <property type="match status" value="5"/>
</dbReference>
<evidence type="ECO:0000256" key="12">
    <source>
        <dbReference type="PROSITE-ProRule" id="PRU00042"/>
    </source>
</evidence>
<feature type="compositionally biased region" description="Polar residues" evidence="13">
    <location>
        <begin position="90"/>
        <end position="110"/>
    </location>
</feature>
<dbReference type="Proteomes" id="UP000472276">
    <property type="component" value="Unassembled WGS sequence"/>
</dbReference>
<keyword evidence="7" id="KW-0862">Zinc</keyword>
<dbReference type="InterPro" id="IPR045914">
    <property type="entry name" value="Zn532-like"/>
</dbReference>
<organism evidence="15 16">
    <name type="scientific">Oreochromis aureus</name>
    <name type="common">Israeli tilapia</name>
    <name type="synonym">Chromis aureus</name>
    <dbReference type="NCBI Taxonomy" id="47969"/>
    <lineage>
        <taxon>Eukaryota</taxon>
        <taxon>Metazoa</taxon>
        <taxon>Chordata</taxon>
        <taxon>Craniata</taxon>
        <taxon>Vertebrata</taxon>
        <taxon>Euteleostomi</taxon>
        <taxon>Actinopterygii</taxon>
        <taxon>Neopterygii</taxon>
        <taxon>Teleostei</taxon>
        <taxon>Neoteleostei</taxon>
        <taxon>Acanthomorphata</taxon>
        <taxon>Ovalentaria</taxon>
        <taxon>Cichlomorphae</taxon>
        <taxon>Cichliformes</taxon>
        <taxon>Cichlidae</taxon>
        <taxon>African cichlids</taxon>
        <taxon>Pseudocrenilabrinae</taxon>
        <taxon>Oreochromini</taxon>
        <taxon>Oreochromis</taxon>
    </lineage>
</organism>
<feature type="compositionally biased region" description="Basic and acidic residues" evidence="13">
    <location>
        <begin position="155"/>
        <end position="168"/>
    </location>
</feature>
<feature type="region of interest" description="Disordered" evidence="13">
    <location>
        <begin position="385"/>
        <end position="462"/>
    </location>
</feature>
<evidence type="ECO:0000256" key="2">
    <source>
        <dbReference type="ARBA" id="ARBA00004123"/>
    </source>
</evidence>
<evidence type="ECO:0000256" key="4">
    <source>
        <dbReference type="ARBA" id="ARBA00022723"/>
    </source>
</evidence>
<evidence type="ECO:0000256" key="13">
    <source>
        <dbReference type="SAM" id="MobiDB-lite"/>
    </source>
</evidence>
<dbReference type="InterPro" id="IPR036236">
    <property type="entry name" value="Znf_C2H2_sf"/>
</dbReference>
<keyword evidence="16" id="KW-1185">Reference proteome</keyword>
<comment type="function">
    <text evidence="1">May be involved in transcriptional regulation.</text>
</comment>
<proteinExistence type="inferred from homology"/>
<protein>
    <recommendedName>
        <fullName evidence="14">C2H2-type domain-containing protein</fullName>
    </recommendedName>
</protein>
<gene>
    <name evidence="15" type="primary">ZNF592</name>
</gene>
<sequence>MGDMKTPDFDDLLAAFDIPDATGLDAKEPIQGSHEEAESQLKHTEMCLDDSLLTNQAIPPSDVPAVSVIVKNTSRQELLEEFGDRLHSGPTLQNGFRGQDTSVTSAETTNTSFSKSFVSTLNGRASSELSGKLPIPDEAPLFPQALSRLSPVSSPEHENTESSRDEILTNEDRLCFPKASVLDTSVCHNPPKIDLSMFDNSSKDSNNYESIQRIKGAESSRSEEPSDICGSSDAEKTPGLHSEFPPQLGNQNFTETNCNSGAPVTVSIPYPHVKSQTCKLSSCLDALVALNARKDPNEQIDHREYPSVQSDCMKASPKVPISPRSPRSPLEAVKRLRKPPDSPVSICSDSSGKASPAVVSGSPPAIPKVRIKTIKTTSGQIKRTVTSVLPDSENDEVHSAYESSPSQSMISDDSYCNASPHQSQAPDAVVGVPSKGNVANTASAKVSNRKSEENPRRSGVMRSAPVVRNTKVKTANSYPRMSNPNPSAGTLNRLLNSANPVPTYVPNLNPPPGTNINLPPHGYCCLECGDSFGVEKSLAFHYSRRSVHIEVGCTHCAKTLVFFNKCALLAHAREHKNSGTVMQCTQLNLKPIAEEKMFVPMSSELVTVGTYTSPLVLPKSEPVLPLYPESIIRHRLRCLECNKQLPDYKALAGHYQKLSEDTEELICKVCSMLLPNKCSFRAHLRIHAHKSPYCCPECGALCRSADIQKHVRENCLHYARKAWYKCLHCDMVFRTLQGQKTHIEEKHCEVLYKCSICPVAFKTSDSCELHLKNKHSTSKTTPELILKCSCEKMFKKKQLLFQHFYQNASKRVTSVFKCPECNSVFPQKLLLMQHFKGVHVGNTSEETEKKKETKQTDLRQESQSTQKQKSHYPVKQTGATREKSEQDGKIPNRVKPAGWTCNECLQQFTERDAYVSHLKTKHGKSVKKYPCRHCVLSFNTAVSLRRHIRNDHDGKKRTYTCWYCTDKKTIFTTSVMLKNHISLMHGIKNPDLSQMPKMPLQVDKNALDKRLVSATPDVGTQMEIQDPAGSLEAPSAKRLKTQFRCSKCGFVTDNSTEFQQHIPQHKTDENTPQCLHCGLCFTSVLSLNRHLFIVHKVKDPEEEEKKEEGDVNEKEQDNQPAGSAESDEENDLFYQLNKSDPSQAGEPESPHCSKSTDCNLNPSTHSPTQAVSLQQ</sequence>
<feature type="region of interest" description="Disordered" evidence="13">
    <location>
        <begin position="335"/>
        <end position="362"/>
    </location>
</feature>
<dbReference type="Pfam" id="PF00096">
    <property type="entry name" value="zf-C2H2"/>
    <property type="match status" value="1"/>
</dbReference>
<evidence type="ECO:0000256" key="9">
    <source>
        <dbReference type="ARBA" id="ARBA00023125"/>
    </source>
</evidence>
<name>A0AAZ1XUK4_OREAU</name>
<feature type="domain" description="C2H2-type" evidence="14">
    <location>
        <begin position="523"/>
        <end position="548"/>
    </location>
</feature>
<dbReference type="PROSITE" id="PS50157">
    <property type="entry name" value="ZINC_FINGER_C2H2_2"/>
    <property type="match status" value="7"/>
</dbReference>
<feature type="region of interest" description="Disordered" evidence="13">
    <location>
        <begin position="841"/>
        <end position="892"/>
    </location>
</feature>
<dbReference type="SMART" id="SM00355">
    <property type="entry name" value="ZnF_C2H2"/>
    <property type="match status" value="13"/>
</dbReference>
<evidence type="ECO:0000256" key="5">
    <source>
        <dbReference type="ARBA" id="ARBA00022737"/>
    </source>
</evidence>
<dbReference type="Pfam" id="PF25412">
    <property type="entry name" value="zf-C2H2_ZNF592"/>
    <property type="match status" value="1"/>
</dbReference>
<keyword evidence="6 12" id="KW-0863">Zinc-finger</keyword>
<evidence type="ECO:0000256" key="10">
    <source>
        <dbReference type="ARBA" id="ARBA00023163"/>
    </source>
</evidence>
<feature type="compositionally biased region" description="Basic and acidic residues" evidence="13">
    <location>
        <begin position="846"/>
        <end position="860"/>
    </location>
</feature>
<feature type="domain" description="C2H2-type" evidence="14">
    <location>
        <begin position="816"/>
        <end position="844"/>
    </location>
</feature>
<reference evidence="15" key="3">
    <citation type="submission" date="2025-09" db="UniProtKB">
        <authorList>
            <consortium name="Ensembl"/>
        </authorList>
    </citation>
    <scope>IDENTIFICATION</scope>
</reference>
<feature type="compositionally biased region" description="Polar residues" evidence="13">
    <location>
        <begin position="1152"/>
        <end position="1175"/>
    </location>
</feature>
<keyword evidence="10" id="KW-0804">Transcription</keyword>
<feature type="compositionally biased region" description="Basic and acidic residues" evidence="13">
    <location>
        <begin position="1106"/>
        <end position="1117"/>
    </location>
</feature>
<feature type="region of interest" description="Disordered" evidence="13">
    <location>
        <begin position="148"/>
        <end position="168"/>
    </location>
</feature>
<evidence type="ECO:0000313" key="16">
    <source>
        <dbReference type="Proteomes" id="UP000472276"/>
    </source>
</evidence>
<feature type="compositionally biased region" description="Basic and acidic residues" evidence="13">
    <location>
        <begin position="215"/>
        <end position="224"/>
    </location>
</feature>
<feature type="compositionally biased region" description="Basic and acidic residues" evidence="13">
    <location>
        <begin position="880"/>
        <end position="890"/>
    </location>
</feature>
<evidence type="ECO:0000256" key="1">
    <source>
        <dbReference type="ARBA" id="ARBA00003767"/>
    </source>
</evidence>
<reference evidence="15" key="2">
    <citation type="submission" date="2025-08" db="UniProtKB">
        <authorList>
            <consortium name="Ensembl"/>
        </authorList>
    </citation>
    <scope>IDENTIFICATION</scope>
</reference>
<evidence type="ECO:0000256" key="7">
    <source>
        <dbReference type="ARBA" id="ARBA00022833"/>
    </source>
</evidence>
<evidence type="ECO:0000256" key="8">
    <source>
        <dbReference type="ARBA" id="ARBA00023015"/>
    </source>
</evidence>
<evidence type="ECO:0000259" key="14">
    <source>
        <dbReference type="PROSITE" id="PS50157"/>
    </source>
</evidence>
<accession>A0AAZ1XUK4</accession>
<feature type="domain" description="C2H2-type" evidence="14">
    <location>
        <begin position="929"/>
        <end position="957"/>
    </location>
</feature>
<dbReference type="GO" id="GO:0008270">
    <property type="term" value="F:zinc ion binding"/>
    <property type="evidence" value="ECO:0007669"/>
    <property type="project" value="UniProtKB-KW"/>
</dbReference>
<dbReference type="PANTHER" id="PTHR47222:SF1">
    <property type="entry name" value="ZINC FINGER PROTEIN 592"/>
    <property type="match status" value="1"/>
</dbReference>
<feature type="domain" description="C2H2-type" evidence="14">
    <location>
        <begin position="1072"/>
        <end position="1100"/>
    </location>
</feature>
<feature type="compositionally biased region" description="Polar residues" evidence="13">
    <location>
        <begin position="437"/>
        <end position="446"/>
    </location>
</feature>
<reference evidence="16" key="1">
    <citation type="submission" date="2020-03" db="EMBL/GenBank/DDBJ databases">
        <title>Evolution of repeat sequences and sex chromosomes of tilapia species revealed by chromosome-level genomes.</title>
        <authorList>
            <person name="Xu L."/>
            <person name="Tao W."/>
            <person name="Wang D."/>
            <person name="Zhou Q."/>
        </authorList>
    </citation>
    <scope>NUCLEOTIDE SEQUENCE [LARGE SCALE GENOMIC DNA]</scope>
    <source>
        <strain evidence="16">Israel</strain>
    </source>
</reference>
<keyword evidence="8" id="KW-0805">Transcription regulation</keyword>
<feature type="compositionally biased region" description="Polar residues" evidence="13">
    <location>
        <begin position="416"/>
        <end position="425"/>
    </location>
</feature>
<keyword evidence="4" id="KW-0479">Metal-binding</keyword>